<dbReference type="InterPro" id="IPR000983">
    <property type="entry name" value="Bac_GSPG_pilin"/>
</dbReference>
<evidence type="ECO:0000256" key="6">
    <source>
        <dbReference type="ARBA" id="ARBA00022519"/>
    </source>
</evidence>
<comment type="subcellular location">
    <subcellularLocation>
        <location evidence="1">Cell inner membrane</location>
        <topology evidence="1">Single-pass membrane protein</topology>
    </subcellularLocation>
</comment>
<dbReference type="Proteomes" id="UP001161388">
    <property type="component" value="Unassembled WGS sequence"/>
</dbReference>
<evidence type="ECO:0000313" key="13">
    <source>
        <dbReference type="Proteomes" id="UP001161388"/>
    </source>
</evidence>
<feature type="domain" description="Type II secretion system protein GspG C-terminal" evidence="11">
    <location>
        <begin position="42"/>
        <end position="149"/>
    </location>
</feature>
<keyword evidence="13" id="KW-1185">Reference proteome</keyword>
<keyword evidence="8 10" id="KW-1133">Transmembrane helix</keyword>
<dbReference type="PANTHER" id="PTHR30093:SF44">
    <property type="entry name" value="TYPE II SECRETION SYSTEM CORE PROTEIN G"/>
    <property type="match status" value="1"/>
</dbReference>
<feature type="transmembrane region" description="Helical" evidence="10">
    <location>
        <begin position="21"/>
        <end position="44"/>
    </location>
</feature>
<dbReference type="InterPro" id="IPR045584">
    <property type="entry name" value="Pilin-like"/>
</dbReference>
<evidence type="ECO:0000259" key="11">
    <source>
        <dbReference type="Pfam" id="PF08334"/>
    </source>
</evidence>
<dbReference type="SUPFAM" id="SSF54523">
    <property type="entry name" value="Pili subunits"/>
    <property type="match status" value="1"/>
</dbReference>
<gene>
    <name evidence="12" type="ORF">GCM10007927_43050</name>
</gene>
<organism evidence="12 13">
    <name type="scientific">Sulfitobacter pacificus</name>
    <dbReference type="NCBI Taxonomy" id="1499314"/>
    <lineage>
        <taxon>Bacteria</taxon>
        <taxon>Pseudomonadati</taxon>
        <taxon>Pseudomonadota</taxon>
        <taxon>Alphaproteobacteria</taxon>
        <taxon>Rhodobacterales</taxon>
        <taxon>Roseobacteraceae</taxon>
        <taxon>Sulfitobacter</taxon>
    </lineage>
</organism>
<evidence type="ECO:0000313" key="12">
    <source>
        <dbReference type="EMBL" id="GLQ29501.1"/>
    </source>
</evidence>
<name>A0ABQ5VRA0_9RHOB</name>
<dbReference type="InterPro" id="IPR013545">
    <property type="entry name" value="T2SS_protein-GspG_C"/>
</dbReference>
<dbReference type="InterPro" id="IPR010054">
    <property type="entry name" value="Type2_sec_GspG"/>
</dbReference>
<keyword evidence="5" id="KW-0488">Methylation</keyword>
<dbReference type="InterPro" id="IPR012902">
    <property type="entry name" value="N_methyl_site"/>
</dbReference>
<dbReference type="Pfam" id="PF07963">
    <property type="entry name" value="N_methyl"/>
    <property type="match status" value="1"/>
</dbReference>
<evidence type="ECO:0000256" key="10">
    <source>
        <dbReference type="SAM" id="Phobius"/>
    </source>
</evidence>
<proteinExistence type="inferred from homology"/>
<evidence type="ECO:0000256" key="1">
    <source>
        <dbReference type="ARBA" id="ARBA00004377"/>
    </source>
</evidence>
<dbReference type="NCBIfam" id="TIGR01710">
    <property type="entry name" value="typeII_sec_gspG"/>
    <property type="match status" value="1"/>
</dbReference>
<reference evidence="12" key="1">
    <citation type="journal article" date="2014" name="Int. J. Syst. Evol. Microbiol.">
        <title>Complete genome of a new Firmicutes species belonging to the dominant human colonic microbiota ('Ruminococcus bicirculans') reveals two chromosomes and a selective capacity to utilize plant glucans.</title>
        <authorList>
            <consortium name="NISC Comparative Sequencing Program"/>
            <person name="Wegmann U."/>
            <person name="Louis P."/>
            <person name="Goesmann A."/>
            <person name="Henrissat B."/>
            <person name="Duncan S.H."/>
            <person name="Flint H.J."/>
        </authorList>
    </citation>
    <scope>NUCLEOTIDE SEQUENCE</scope>
    <source>
        <strain evidence="12">NBRC 109915</strain>
    </source>
</reference>
<dbReference type="Gene3D" id="3.30.700.10">
    <property type="entry name" value="Glycoprotein, Type 4 Pilin"/>
    <property type="match status" value="1"/>
</dbReference>
<dbReference type="NCBIfam" id="TIGR02532">
    <property type="entry name" value="IV_pilin_GFxxxE"/>
    <property type="match status" value="1"/>
</dbReference>
<dbReference type="Pfam" id="PF08334">
    <property type="entry name" value="T2SSG"/>
    <property type="match status" value="1"/>
</dbReference>
<evidence type="ECO:0000256" key="8">
    <source>
        <dbReference type="ARBA" id="ARBA00022989"/>
    </source>
</evidence>
<keyword evidence="7 10" id="KW-0812">Transmembrane</keyword>
<dbReference type="PRINTS" id="PR00813">
    <property type="entry name" value="BCTERIALGSPG"/>
</dbReference>
<evidence type="ECO:0000256" key="3">
    <source>
        <dbReference type="ARBA" id="ARBA00020042"/>
    </source>
</evidence>
<evidence type="ECO:0000256" key="2">
    <source>
        <dbReference type="ARBA" id="ARBA00009984"/>
    </source>
</evidence>
<dbReference type="PANTHER" id="PTHR30093">
    <property type="entry name" value="GENERAL SECRETION PATHWAY PROTEIN G"/>
    <property type="match status" value="1"/>
</dbReference>
<dbReference type="EMBL" id="BSNL01000025">
    <property type="protein sequence ID" value="GLQ29501.1"/>
    <property type="molecule type" value="Genomic_DNA"/>
</dbReference>
<protein>
    <recommendedName>
        <fullName evidence="3">Type II secretion system core protein G</fullName>
    </recommendedName>
</protein>
<dbReference type="RefSeq" id="WP_284376966.1">
    <property type="nucleotide sequence ID" value="NZ_BSNL01000025.1"/>
</dbReference>
<evidence type="ECO:0000256" key="5">
    <source>
        <dbReference type="ARBA" id="ARBA00022481"/>
    </source>
</evidence>
<evidence type="ECO:0000256" key="9">
    <source>
        <dbReference type="ARBA" id="ARBA00023136"/>
    </source>
</evidence>
<keyword evidence="9 10" id="KW-0472">Membrane</keyword>
<sequence>MLHKFGISKPKKKRDPQAGVTLIEMMVVLVIIAVVAAMVVPNVIGRPDEARVTVAQSDLRSIAGALEIYRLDNRSYPTTAQGLSALVERPTVPPEPVSWASDGYLSVMPQDPWGVPYVYRFPGEAGRFDLITLGADGQPGGEGANADIAFGAAQAANG</sequence>
<dbReference type="PROSITE" id="PS00409">
    <property type="entry name" value="PROKAR_NTER_METHYL"/>
    <property type="match status" value="1"/>
</dbReference>
<keyword evidence="4" id="KW-1003">Cell membrane</keyword>
<evidence type="ECO:0000256" key="7">
    <source>
        <dbReference type="ARBA" id="ARBA00022692"/>
    </source>
</evidence>
<comment type="similarity">
    <text evidence="2">Belongs to the GSP G family.</text>
</comment>
<evidence type="ECO:0000256" key="4">
    <source>
        <dbReference type="ARBA" id="ARBA00022475"/>
    </source>
</evidence>
<keyword evidence="6" id="KW-0997">Cell inner membrane</keyword>
<comment type="caution">
    <text evidence="12">The sequence shown here is derived from an EMBL/GenBank/DDBJ whole genome shotgun (WGS) entry which is preliminary data.</text>
</comment>
<reference evidence="12" key="2">
    <citation type="submission" date="2023-01" db="EMBL/GenBank/DDBJ databases">
        <title>Draft genome sequence of Sulfitobacter pacificus strain NBRC 109915.</title>
        <authorList>
            <person name="Sun Q."/>
            <person name="Mori K."/>
        </authorList>
    </citation>
    <scope>NUCLEOTIDE SEQUENCE</scope>
    <source>
        <strain evidence="12">NBRC 109915</strain>
    </source>
</reference>
<accession>A0ABQ5VRA0</accession>